<dbReference type="Gene3D" id="3.40.50.1820">
    <property type="entry name" value="alpha/beta hydrolase"/>
    <property type="match status" value="1"/>
</dbReference>
<accession>A0AA37WG85</accession>
<dbReference type="SUPFAM" id="SSF53474">
    <property type="entry name" value="alpha/beta-Hydrolases"/>
    <property type="match status" value="1"/>
</dbReference>
<keyword evidence="4" id="KW-1185">Reference proteome</keyword>
<dbReference type="EMBL" id="BSOH01000015">
    <property type="protein sequence ID" value="GLR18149.1"/>
    <property type="molecule type" value="Genomic_DNA"/>
</dbReference>
<comment type="similarity">
    <text evidence="1">Belongs to the esterase D family.</text>
</comment>
<dbReference type="Pfam" id="PF00756">
    <property type="entry name" value="Esterase"/>
    <property type="match status" value="1"/>
</dbReference>
<dbReference type="AlphaFoldDB" id="A0AA37WG85"/>
<dbReference type="PANTHER" id="PTHR40841:SF2">
    <property type="entry name" value="SIDEROPHORE-DEGRADING ESTERASE (EUROFUNG)"/>
    <property type="match status" value="1"/>
</dbReference>
<dbReference type="InterPro" id="IPR052558">
    <property type="entry name" value="Siderophore_Hydrolase_D"/>
</dbReference>
<keyword evidence="2" id="KW-0378">Hydrolase</keyword>
<gene>
    <name evidence="3" type="ORF">GCM10007940_27640</name>
</gene>
<organism evidence="3 4">
    <name type="scientific">Portibacter lacus</name>
    <dbReference type="NCBI Taxonomy" id="1099794"/>
    <lineage>
        <taxon>Bacteria</taxon>
        <taxon>Pseudomonadati</taxon>
        <taxon>Bacteroidota</taxon>
        <taxon>Saprospiria</taxon>
        <taxon>Saprospirales</taxon>
        <taxon>Haliscomenobacteraceae</taxon>
        <taxon>Portibacter</taxon>
    </lineage>
</organism>
<dbReference type="InterPro" id="IPR011990">
    <property type="entry name" value="TPR-like_helical_dom_sf"/>
</dbReference>
<evidence type="ECO:0000256" key="2">
    <source>
        <dbReference type="ARBA" id="ARBA00022801"/>
    </source>
</evidence>
<proteinExistence type="inferred from homology"/>
<evidence type="ECO:0000256" key="1">
    <source>
        <dbReference type="ARBA" id="ARBA00005622"/>
    </source>
</evidence>
<protein>
    <submittedName>
        <fullName evidence="3">Periplasmic siderophore cleavage esterase IroE family protein</fullName>
    </submittedName>
</protein>
<name>A0AA37WG85_9BACT</name>
<dbReference type="InterPro" id="IPR000801">
    <property type="entry name" value="Esterase-like"/>
</dbReference>
<dbReference type="PANTHER" id="PTHR40841">
    <property type="entry name" value="SIDEROPHORE TRIACETYLFUSARININE C ESTERASE"/>
    <property type="match status" value="1"/>
</dbReference>
<dbReference type="Proteomes" id="UP001156666">
    <property type="component" value="Unassembled WGS sequence"/>
</dbReference>
<reference evidence="3" key="2">
    <citation type="submission" date="2023-01" db="EMBL/GenBank/DDBJ databases">
        <title>Draft genome sequence of Portibacter lacus strain NBRC 108769.</title>
        <authorList>
            <person name="Sun Q."/>
            <person name="Mori K."/>
        </authorList>
    </citation>
    <scope>NUCLEOTIDE SEQUENCE</scope>
    <source>
        <strain evidence="3">NBRC 108769</strain>
    </source>
</reference>
<dbReference type="SUPFAM" id="SSF48452">
    <property type="entry name" value="TPR-like"/>
    <property type="match status" value="1"/>
</dbReference>
<sequence length="392" mass="45647">MGQSSSYLTQLGVEDKLYSDVFKKDKTIWVHMPADYEEGNGVVYPVVFLLDGGVFLPQLASILHAESPGFMPEMIMVGISNRENRTLDLTTSKVDLPYISASGGAADFSEFIITELIPYIDKNYPTTPYRTLIGHSYGGLFTLNMMLRHTNQFRNYLVIDPSLDWDQQKFFKELMSELDQLPFKNTSLYLGIANEIPRFSDELTLETVVNDRSDFSLNIRSNLEFANLAEKMESEEFRFGWKFYEDELHGTIPLISMFDGLKWMFDWYTIQSPSKFNHPETPIDELITMIEDRTKMLSDHFGYPVYGFPEDLLDMLGHMNLEMGMPEKSYKFFKINQKYYPEHENVYSSMADYYISIKSYERAILETEKAYEISGNEEFKEKIKRIKSMNKK</sequence>
<dbReference type="InterPro" id="IPR029058">
    <property type="entry name" value="AB_hydrolase_fold"/>
</dbReference>
<evidence type="ECO:0000313" key="3">
    <source>
        <dbReference type="EMBL" id="GLR18149.1"/>
    </source>
</evidence>
<dbReference type="GO" id="GO:0016788">
    <property type="term" value="F:hydrolase activity, acting on ester bonds"/>
    <property type="evidence" value="ECO:0007669"/>
    <property type="project" value="TreeGrafter"/>
</dbReference>
<comment type="caution">
    <text evidence="3">The sequence shown here is derived from an EMBL/GenBank/DDBJ whole genome shotgun (WGS) entry which is preliminary data.</text>
</comment>
<reference evidence="3" key="1">
    <citation type="journal article" date="2014" name="Int. J. Syst. Evol. Microbiol.">
        <title>Complete genome sequence of Corynebacterium casei LMG S-19264T (=DSM 44701T), isolated from a smear-ripened cheese.</title>
        <authorList>
            <consortium name="US DOE Joint Genome Institute (JGI-PGF)"/>
            <person name="Walter F."/>
            <person name="Albersmeier A."/>
            <person name="Kalinowski J."/>
            <person name="Ruckert C."/>
        </authorList>
    </citation>
    <scope>NUCLEOTIDE SEQUENCE</scope>
    <source>
        <strain evidence="3">NBRC 108769</strain>
    </source>
</reference>
<evidence type="ECO:0000313" key="4">
    <source>
        <dbReference type="Proteomes" id="UP001156666"/>
    </source>
</evidence>